<dbReference type="SUPFAM" id="SSF47413">
    <property type="entry name" value="lambda repressor-like DNA-binding domains"/>
    <property type="match status" value="1"/>
</dbReference>
<accession>A0A895XKG3</accession>
<organism evidence="3 4">
    <name type="scientific">Natronoglycomyces albus</name>
    <dbReference type="NCBI Taxonomy" id="2811108"/>
    <lineage>
        <taxon>Bacteria</taxon>
        <taxon>Bacillati</taxon>
        <taxon>Actinomycetota</taxon>
        <taxon>Actinomycetes</taxon>
        <taxon>Glycomycetales</taxon>
        <taxon>Glycomycetaceae</taxon>
        <taxon>Natronoglycomyces</taxon>
    </lineage>
</organism>
<protein>
    <submittedName>
        <fullName evidence="3">Helix-turn-helix transcriptional regulator</fullName>
    </submittedName>
</protein>
<evidence type="ECO:0000313" key="4">
    <source>
        <dbReference type="Proteomes" id="UP000662939"/>
    </source>
</evidence>
<proteinExistence type="predicted"/>
<feature type="domain" description="HTH cro/C1-type" evidence="2">
    <location>
        <begin position="12"/>
        <end position="66"/>
    </location>
</feature>
<feature type="compositionally biased region" description="Low complexity" evidence="1">
    <location>
        <begin position="94"/>
        <end position="113"/>
    </location>
</feature>
<evidence type="ECO:0000256" key="1">
    <source>
        <dbReference type="SAM" id="MobiDB-lite"/>
    </source>
</evidence>
<feature type="region of interest" description="Disordered" evidence="1">
    <location>
        <begin position="77"/>
        <end position="148"/>
    </location>
</feature>
<name>A0A895XKG3_9ACTN</name>
<dbReference type="Pfam" id="PF13560">
    <property type="entry name" value="HTH_31"/>
    <property type="match status" value="1"/>
</dbReference>
<dbReference type="Proteomes" id="UP000662939">
    <property type="component" value="Chromosome"/>
</dbReference>
<dbReference type="SMART" id="SM00530">
    <property type="entry name" value="HTH_XRE"/>
    <property type="match status" value="1"/>
</dbReference>
<reference evidence="3" key="1">
    <citation type="submission" date="2021-02" db="EMBL/GenBank/DDBJ databases">
        <title>Natronoglycomyces albus gen. nov., sp. nov, a haloalkaliphilic actinobacterium from a soda solonchak soil.</title>
        <authorList>
            <person name="Sorokin D.Y."/>
            <person name="Khijniak T.V."/>
            <person name="Zakharycheva A.P."/>
            <person name="Boueva O.V."/>
            <person name="Ariskina E.V."/>
            <person name="Hahnke R.L."/>
            <person name="Bunk B."/>
            <person name="Sproer C."/>
            <person name="Schumann P."/>
            <person name="Evtushenko L.I."/>
            <person name="Kublanov I.V."/>
        </authorList>
    </citation>
    <scope>NUCLEOTIDE SEQUENCE</scope>
    <source>
        <strain evidence="3">DSM 106290</strain>
    </source>
</reference>
<dbReference type="GO" id="GO:0003677">
    <property type="term" value="F:DNA binding"/>
    <property type="evidence" value="ECO:0007669"/>
    <property type="project" value="InterPro"/>
</dbReference>
<dbReference type="InterPro" id="IPR001387">
    <property type="entry name" value="Cro/C1-type_HTH"/>
</dbReference>
<dbReference type="AlphaFoldDB" id="A0A895XKG3"/>
<dbReference type="PROSITE" id="PS50943">
    <property type="entry name" value="HTH_CROC1"/>
    <property type="match status" value="1"/>
</dbReference>
<sequence length="180" mass="19237">MVLLRRVLGEALRHHRSAQRRTLREVSAEANVSLGYLSEIERGHKEPSSELLAAVCAALELQLSQLLAEVSKSVAQTEGSMSADAQPLERQGMDDSPSESADSAPAEESAPSEQPVASVKLLGAYGTRAEDATERSPSPRVAQRPDITACLPTSLSEARSRRRLPGRVMPVVEAKADVAA</sequence>
<gene>
    <name evidence="3" type="ORF">JQS30_10875</name>
</gene>
<keyword evidence="4" id="KW-1185">Reference proteome</keyword>
<dbReference type="RefSeq" id="WP_213170300.1">
    <property type="nucleotide sequence ID" value="NZ_CP070496.1"/>
</dbReference>
<dbReference type="CDD" id="cd00093">
    <property type="entry name" value="HTH_XRE"/>
    <property type="match status" value="1"/>
</dbReference>
<dbReference type="KEGG" id="nav:JQS30_10875"/>
<evidence type="ECO:0000259" key="2">
    <source>
        <dbReference type="PROSITE" id="PS50943"/>
    </source>
</evidence>
<dbReference type="EMBL" id="CP070496">
    <property type="protein sequence ID" value="QSB04302.1"/>
    <property type="molecule type" value="Genomic_DNA"/>
</dbReference>
<dbReference type="Gene3D" id="1.10.260.40">
    <property type="entry name" value="lambda repressor-like DNA-binding domains"/>
    <property type="match status" value="1"/>
</dbReference>
<evidence type="ECO:0000313" key="3">
    <source>
        <dbReference type="EMBL" id="QSB04302.1"/>
    </source>
</evidence>
<dbReference type="InterPro" id="IPR010982">
    <property type="entry name" value="Lambda_DNA-bd_dom_sf"/>
</dbReference>